<protein>
    <recommendedName>
        <fullName evidence="2">DC1 domain-containing protein</fullName>
    </recommendedName>
</protein>
<comment type="caution">
    <text evidence="3">The sequence shown here is derived from an EMBL/GenBank/DDBJ whole genome shotgun (WGS) entry which is preliminary data.</text>
</comment>
<dbReference type="AlphaFoldDB" id="A0AA88QZ55"/>
<dbReference type="InterPro" id="IPR004146">
    <property type="entry name" value="DC1"/>
</dbReference>
<dbReference type="PANTHER" id="PTHR32410">
    <property type="entry name" value="CYSTEINE/HISTIDINE-RICH C1 DOMAIN FAMILY PROTEIN"/>
    <property type="match status" value="1"/>
</dbReference>
<name>A0AA88QZ55_9ASTE</name>
<organism evidence="3 4">
    <name type="scientific">Escallonia rubra</name>
    <dbReference type="NCBI Taxonomy" id="112253"/>
    <lineage>
        <taxon>Eukaryota</taxon>
        <taxon>Viridiplantae</taxon>
        <taxon>Streptophyta</taxon>
        <taxon>Embryophyta</taxon>
        <taxon>Tracheophyta</taxon>
        <taxon>Spermatophyta</taxon>
        <taxon>Magnoliopsida</taxon>
        <taxon>eudicotyledons</taxon>
        <taxon>Gunneridae</taxon>
        <taxon>Pentapetalae</taxon>
        <taxon>asterids</taxon>
        <taxon>campanulids</taxon>
        <taxon>Escalloniales</taxon>
        <taxon>Escalloniaceae</taxon>
        <taxon>Escallonia</taxon>
    </lineage>
</organism>
<evidence type="ECO:0000256" key="1">
    <source>
        <dbReference type="ARBA" id="ARBA00022737"/>
    </source>
</evidence>
<keyword evidence="1" id="KW-0677">Repeat</keyword>
<proteinExistence type="predicted"/>
<feature type="domain" description="DC1" evidence="2">
    <location>
        <begin position="442"/>
        <end position="488"/>
    </location>
</feature>
<dbReference type="InterPro" id="IPR046349">
    <property type="entry name" value="C1-like_sf"/>
</dbReference>
<dbReference type="Proteomes" id="UP001187471">
    <property type="component" value="Unassembled WGS sequence"/>
</dbReference>
<evidence type="ECO:0000313" key="3">
    <source>
        <dbReference type="EMBL" id="KAK2979834.1"/>
    </source>
</evidence>
<dbReference type="Pfam" id="PF03107">
    <property type="entry name" value="C1_2"/>
    <property type="match status" value="5"/>
</dbReference>
<feature type="domain" description="DC1" evidence="2">
    <location>
        <begin position="374"/>
        <end position="424"/>
    </location>
</feature>
<dbReference type="SUPFAM" id="SSF57889">
    <property type="entry name" value="Cysteine-rich domain"/>
    <property type="match status" value="3"/>
</dbReference>
<keyword evidence="4" id="KW-1185">Reference proteome</keyword>
<dbReference type="InterPro" id="IPR053192">
    <property type="entry name" value="Vacuole_Formation_Reg"/>
</dbReference>
<evidence type="ECO:0000259" key="2">
    <source>
        <dbReference type="Pfam" id="PF03107"/>
    </source>
</evidence>
<gene>
    <name evidence="3" type="ORF">RJ640_010725</name>
</gene>
<reference evidence="3" key="1">
    <citation type="submission" date="2022-12" db="EMBL/GenBank/DDBJ databases">
        <title>Draft genome assemblies for two species of Escallonia (Escalloniales).</title>
        <authorList>
            <person name="Chanderbali A."/>
            <person name="Dervinis C."/>
            <person name="Anghel I."/>
            <person name="Soltis D."/>
            <person name="Soltis P."/>
            <person name="Zapata F."/>
        </authorList>
    </citation>
    <scope>NUCLEOTIDE SEQUENCE</scope>
    <source>
        <strain evidence="3">UCBG92.1500</strain>
        <tissue evidence="3">Leaf</tissue>
    </source>
</reference>
<accession>A0AA88QZ55</accession>
<dbReference type="PANTHER" id="PTHR32410:SF216">
    <property type="entry name" value="PHORBOL-ESTER_DAG-TYPE DOMAIN-CONTAINING PROTEIN"/>
    <property type="match status" value="1"/>
</dbReference>
<feature type="domain" description="DC1" evidence="2">
    <location>
        <begin position="265"/>
        <end position="312"/>
    </location>
</feature>
<feature type="domain" description="DC1" evidence="2">
    <location>
        <begin position="209"/>
        <end position="256"/>
    </location>
</feature>
<feature type="domain" description="DC1" evidence="2">
    <location>
        <begin position="86"/>
        <end position="135"/>
    </location>
</feature>
<sequence>METPHFCHEHPLTLDEVQKDDDGEVTCCGCLKTIVDSAYGCKKGRPLSDATLVSRRIKTSLIAVPNALSGYTSLVLCCQRQRSNDHVHPLVLAYSLPTEDSMFENYCDICSQSVHPSAWLYYCGDCKYYAHIVCAMSELSRSSWPTEPILKKDSFSVFFLGGGSEVIHENFETDKVALPLRDGALDLISQLLKALGFEDDDTEKECSHFSHRHPLLLADIQSTDEVLVLCDGCVQPISGPSYSCRKCDFFLHSSCAKLPPKVKHPFHPEHPLDLKMARNSVAITECSGCRTFCNGLTYRCESCKFYLDVKCAILPRNIKHEAVGRLTSRLVKNDGWCSSCQGSFSGIIYVSESERLPYQVSTVCAQLPRMVKHRYDEHPLKLTYSPIPDRPGEYVCEICEKFLNPEHWFYHCLECDYSFHVGCISPHPYTNIKFGSTYRVDRHPHSLTLRCESKNKTPSPCDCCGGLTAGMPVLGCESCNFQLGLTCATNIIDSSSTNALQPLS</sequence>
<evidence type="ECO:0000313" key="4">
    <source>
        <dbReference type="Proteomes" id="UP001187471"/>
    </source>
</evidence>
<dbReference type="EMBL" id="JAVXUO010001709">
    <property type="protein sequence ID" value="KAK2979834.1"/>
    <property type="molecule type" value="Genomic_DNA"/>
</dbReference>